<feature type="region of interest" description="Disordered" evidence="1">
    <location>
        <begin position="231"/>
        <end position="254"/>
    </location>
</feature>
<keyword evidence="2" id="KW-1133">Transmembrane helix</keyword>
<protein>
    <submittedName>
        <fullName evidence="3">Uncharacterized protein</fullName>
    </submittedName>
</protein>
<keyword evidence="4" id="KW-1185">Reference proteome</keyword>
<name>A0A4P9XJH6_9FUNG</name>
<evidence type="ECO:0000313" key="3">
    <source>
        <dbReference type="EMBL" id="RKP05912.1"/>
    </source>
</evidence>
<reference evidence="4" key="1">
    <citation type="journal article" date="2018" name="Nat. Microbiol.">
        <title>Leveraging single-cell genomics to expand the fungal tree of life.</title>
        <authorList>
            <person name="Ahrendt S.R."/>
            <person name="Quandt C.A."/>
            <person name="Ciobanu D."/>
            <person name="Clum A."/>
            <person name="Salamov A."/>
            <person name="Andreopoulos B."/>
            <person name="Cheng J.F."/>
            <person name="Woyke T."/>
            <person name="Pelin A."/>
            <person name="Henrissat B."/>
            <person name="Reynolds N.K."/>
            <person name="Benny G.L."/>
            <person name="Smith M.E."/>
            <person name="James T.Y."/>
            <person name="Grigoriev I.V."/>
        </authorList>
    </citation>
    <scope>NUCLEOTIDE SEQUENCE [LARGE SCALE GENOMIC DNA]</scope>
    <source>
        <strain evidence="4">RSA 1356</strain>
    </source>
</reference>
<evidence type="ECO:0000313" key="4">
    <source>
        <dbReference type="Proteomes" id="UP000271241"/>
    </source>
</evidence>
<feature type="transmembrane region" description="Helical" evidence="2">
    <location>
        <begin position="61"/>
        <end position="86"/>
    </location>
</feature>
<proteinExistence type="predicted"/>
<keyword evidence="2" id="KW-0812">Transmembrane</keyword>
<feature type="compositionally biased region" description="Low complexity" evidence="1">
    <location>
        <begin position="237"/>
        <end position="254"/>
    </location>
</feature>
<dbReference type="EMBL" id="KZ993001">
    <property type="protein sequence ID" value="RKP05912.1"/>
    <property type="molecule type" value="Genomic_DNA"/>
</dbReference>
<evidence type="ECO:0000256" key="2">
    <source>
        <dbReference type="SAM" id="Phobius"/>
    </source>
</evidence>
<sequence>MQLGSLFGQKNEKEHRGSTVELVERNLEANPGGIEYQYEPSRNNQLRALLFKTVATQKHQWMITAGCALACPALVVGVGGIIALTAGRMLDGVVPSETTFCARTPLMDSNNVPIDFDFVASPPNATSMNYAGFFPTDLFMTTGRRYGCANWFGENYPMSAPYSLAAQGNSSSSSEHDTTYLPRPMGGWSSWASSGNQVQSDSKLRSLYGAIPQYRPWSFVQAAPGVNIGSKSPSAVTTNSTNSTTATGGSSSGLLGAIPSRSTLGAGSKDAVYFVPTDGDINEALVSSFNEATNAMDRNTPIDGNFPYPPFGAILFDKIDGGKLDFTLQIGAARRYSLDNKINKLYPTQGFRQLVAYSQVMSGYVATKYSNRVTITP</sequence>
<dbReference type="OrthoDB" id="8061355at2759"/>
<evidence type="ECO:0000256" key="1">
    <source>
        <dbReference type="SAM" id="MobiDB-lite"/>
    </source>
</evidence>
<dbReference type="AlphaFoldDB" id="A0A4P9XJH6"/>
<dbReference type="Proteomes" id="UP000271241">
    <property type="component" value="Unassembled WGS sequence"/>
</dbReference>
<feature type="non-terminal residue" evidence="3">
    <location>
        <position position="377"/>
    </location>
</feature>
<accession>A0A4P9XJH6</accession>
<keyword evidence="2" id="KW-0472">Membrane</keyword>
<organism evidence="3 4">
    <name type="scientific">Thamnocephalis sphaerospora</name>
    <dbReference type="NCBI Taxonomy" id="78915"/>
    <lineage>
        <taxon>Eukaryota</taxon>
        <taxon>Fungi</taxon>
        <taxon>Fungi incertae sedis</taxon>
        <taxon>Zoopagomycota</taxon>
        <taxon>Zoopagomycotina</taxon>
        <taxon>Zoopagomycetes</taxon>
        <taxon>Zoopagales</taxon>
        <taxon>Sigmoideomycetaceae</taxon>
        <taxon>Thamnocephalis</taxon>
    </lineage>
</organism>
<gene>
    <name evidence="3" type="ORF">THASP1DRAFT_32261</name>
</gene>
<dbReference type="STRING" id="78915.A0A4P9XJH6"/>